<dbReference type="Proteomes" id="UP000731519">
    <property type="component" value="Unassembled WGS sequence"/>
</dbReference>
<comment type="caution">
    <text evidence="3">The sequence shown here is derived from an EMBL/GenBank/DDBJ whole genome shotgun (WGS) entry which is preliminary data.</text>
</comment>
<feature type="region of interest" description="Disordered" evidence="2">
    <location>
        <begin position="131"/>
        <end position="160"/>
    </location>
</feature>
<evidence type="ECO:0000313" key="3">
    <source>
        <dbReference type="EMBL" id="KAF0647810.1"/>
    </source>
</evidence>
<evidence type="ECO:0000256" key="1">
    <source>
        <dbReference type="SAM" id="Coils"/>
    </source>
</evidence>
<protein>
    <recommendedName>
        <fullName evidence="5">Secreted protein</fullName>
    </recommendedName>
</protein>
<feature type="coiled-coil region" evidence="1">
    <location>
        <begin position="61"/>
        <end position="116"/>
    </location>
</feature>
<feature type="compositionally biased region" description="Low complexity" evidence="2">
    <location>
        <begin position="206"/>
        <end position="267"/>
    </location>
</feature>
<keyword evidence="4" id="KW-1185">Reference proteome</keyword>
<proteinExistence type="predicted"/>
<feature type="region of interest" description="Disordered" evidence="2">
    <location>
        <begin position="181"/>
        <end position="268"/>
    </location>
</feature>
<organism evidence="3 4">
    <name type="scientific">Streptomyces fradiae ATCC 10745 = DSM 40063</name>
    <dbReference type="NCBI Taxonomy" id="1319510"/>
    <lineage>
        <taxon>Bacteria</taxon>
        <taxon>Bacillati</taxon>
        <taxon>Actinomycetota</taxon>
        <taxon>Actinomycetes</taxon>
        <taxon>Kitasatosporales</taxon>
        <taxon>Streptomycetaceae</taxon>
        <taxon>Streptomyces</taxon>
    </lineage>
</organism>
<gene>
    <name evidence="3" type="ORF">K701_21520</name>
</gene>
<feature type="region of interest" description="Disordered" evidence="2">
    <location>
        <begin position="286"/>
        <end position="319"/>
    </location>
</feature>
<evidence type="ECO:0008006" key="5">
    <source>
        <dbReference type="Google" id="ProtNLM"/>
    </source>
</evidence>
<sequence length="382" mass="37841">MAGASVLCAAGAWLLADPLGLRLLVAAAAAAAVTGAVLMRSWDRAAGRRVAELTRARAGDQWKTEERIADLEADLEEARELRAKLDAKLRAKRVELAGLRNEHAELLRRYATAETQRASALEGRRRLALGATAPGARGTGGTAGAPAGGAPASGGAPAVTSAAPAKEDYLRAARALDSLARNAAEQKARRSAEPSAGRPADRPADRPAGPVAGVPGAPAGAIGPAGSPAGTAGSSAGAAPGLTGPVSGTAGPTGPTGPTAGATGTSALAMRPVPAAATIVPYAARRRPVPRPSGSFDFFGTRKAAPAPGGDTPGGDKKKPAAIEAAVQDEDLADVVGEEALAEAGPAGREAAGRAVGEVIDLTAHDETEQLDVAGLRDAVGS</sequence>
<accession>A0ABQ6XR31</accession>
<name>A0ABQ6XR31_STRFR</name>
<evidence type="ECO:0000256" key="2">
    <source>
        <dbReference type="SAM" id="MobiDB-lite"/>
    </source>
</evidence>
<feature type="compositionally biased region" description="Low complexity" evidence="2">
    <location>
        <begin position="148"/>
        <end position="160"/>
    </location>
</feature>
<dbReference type="EMBL" id="ASYR01000031">
    <property type="protein sequence ID" value="KAF0647810.1"/>
    <property type="molecule type" value="Genomic_DNA"/>
</dbReference>
<feature type="compositionally biased region" description="Gly residues" evidence="2">
    <location>
        <begin position="137"/>
        <end position="147"/>
    </location>
</feature>
<evidence type="ECO:0000313" key="4">
    <source>
        <dbReference type="Proteomes" id="UP000731519"/>
    </source>
</evidence>
<reference evidence="3 4" key="1">
    <citation type="submission" date="2013-05" db="EMBL/GenBank/DDBJ databases">
        <title>Genome Sequence of Streptomyces fradiae.</title>
        <authorList>
            <person name="Kirby R."/>
        </authorList>
    </citation>
    <scope>NUCLEOTIDE SEQUENCE [LARGE SCALE GENOMIC DNA]</scope>
    <source>
        <strain evidence="3 4">ATCC 10745</strain>
    </source>
</reference>
<keyword evidence="1" id="KW-0175">Coiled coil</keyword>